<evidence type="ECO:0000313" key="3">
    <source>
        <dbReference type="WBParaSite" id="ALUE_0000177001-mRNA-1"/>
    </source>
</evidence>
<feature type="transmembrane region" description="Helical" evidence="1">
    <location>
        <begin position="6"/>
        <end position="29"/>
    </location>
</feature>
<proteinExistence type="predicted"/>
<evidence type="ECO:0000313" key="2">
    <source>
        <dbReference type="Proteomes" id="UP000036681"/>
    </source>
</evidence>
<dbReference type="AlphaFoldDB" id="A0A0M3HJS5"/>
<accession>A0A0M3HJS5</accession>
<keyword evidence="2" id="KW-1185">Reference proteome</keyword>
<sequence>MRTVNANFYLFAYIALKYFAYCILLYNLIILQALDLQYRWGIESLHTQIPQIQVQLVFKEQRLQLRPPIEEIRAKYYREMKKFLSIPQKFRGIQDTEQVRLFRRVHYGRRCEALSRLQR</sequence>
<evidence type="ECO:0000256" key="1">
    <source>
        <dbReference type="SAM" id="Phobius"/>
    </source>
</evidence>
<keyword evidence="1" id="KW-0812">Transmembrane</keyword>
<reference evidence="3" key="1">
    <citation type="submission" date="2017-02" db="UniProtKB">
        <authorList>
            <consortium name="WormBaseParasite"/>
        </authorList>
    </citation>
    <scope>IDENTIFICATION</scope>
</reference>
<protein>
    <submittedName>
        <fullName evidence="3">Uncharacterized protein</fullName>
    </submittedName>
</protein>
<dbReference type="Proteomes" id="UP000036681">
    <property type="component" value="Unplaced"/>
</dbReference>
<name>A0A0M3HJS5_ASCLU</name>
<dbReference type="WBParaSite" id="ALUE_0000177001-mRNA-1">
    <property type="protein sequence ID" value="ALUE_0000177001-mRNA-1"/>
    <property type="gene ID" value="ALUE_0000177001"/>
</dbReference>
<keyword evidence="1" id="KW-1133">Transmembrane helix</keyword>
<organism evidence="2 3">
    <name type="scientific">Ascaris lumbricoides</name>
    <name type="common">Giant roundworm</name>
    <dbReference type="NCBI Taxonomy" id="6252"/>
    <lineage>
        <taxon>Eukaryota</taxon>
        <taxon>Metazoa</taxon>
        <taxon>Ecdysozoa</taxon>
        <taxon>Nematoda</taxon>
        <taxon>Chromadorea</taxon>
        <taxon>Rhabditida</taxon>
        <taxon>Spirurina</taxon>
        <taxon>Ascaridomorpha</taxon>
        <taxon>Ascaridoidea</taxon>
        <taxon>Ascarididae</taxon>
        <taxon>Ascaris</taxon>
    </lineage>
</organism>
<keyword evidence="1" id="KW-0472">Membrane</keyword>